<dbReference type="AlphaFoldDB" id="A0A371G0E8"/>
<protein>
    <recommendedName>
        <fullName evidence="3">Reverse transcriptase domain-containing protein</fullName>
    </recommendedName>
</protein>
<sequence length="259" mass="29110">MITTKYKVEREIGALDGQPRGMLEHAIQIRRPIGDDKRNHRVGDLFGERNHARSIPVLYMMVDVAASYNIIMGKPALNKLRAIVSTLHLCMKYPVGKEVGRIWADHRAKESSINALDLDLDPCCEPEHERPLLVEDLKEIKIGPSPTHKTRIGTTLAKKEESRLGCVRMVPNRHAWDRPRVLVPPPLSITGVTVGYLEEEEVRGGETKDYQGGDKCARITLTWISCPKDLYPLPNIDRLVDGTLGFALLSFMDAYSGYN</sequence>
<evidence type="ECO:0008006" key="3">
    <source>
        <dbReference type="Google" id="ProtNLM"/>
    </source>
</evidence>
<feature type="non-terminal residue" evidence="1">
    <location>
        <position position="1"/>
    </location>
</feature>
<evidence type="ECO:0000313" key="2">
    <source>
        <dbReference type="Proteomes" id="UP000257109"/>
    </source>
</evidence>
<evidence type="ECO:0000313" key="1">
    <source>
        <dbReference type="EMBL" id="RDX83982.1"/>
    </source>
</evidence>
<reference evidence="1" key="1">
    <citation type="submission" date="2018-05" db="EMBL/GenBank/DDBJ databases">
        <title>Draft genome of Mucuna pruriens seed.</title>
        <authorList>
            <person name="Nnadi N.E."/>
            <person name="Vos R."/>
            <person name="Hasami M.H."/>
            <person name="Devisetty U.K."/>
            <person name="Aguiy J.C."/>
        </authorList>
    </citation>
    <scope>NUCLEOTIDE SEQUENCE [LARGE SCALE GENOMIC DNA]</scope>
    <source>
        <strain evidence="1">JCA_2017</strain>
    </source>
</reference>
<dbReference type="Proteomes" id="UP000257109">
    <property type="component" value="Unassembled WGS sequence"/>
</dbReference>
<gene>
    <name evidence="1" type="ORF">CR513_35038</name>
</gene>
<dbReference type="EMBL" id="QJKJ01007188">
    <property type="protein sequence ID" value="RDX83982.1"/>
    <property type="molecule type" value="Genomic_DNA"/>
</dbReference>
<organism evidence="1 2">
    <name type="scientific">Mucuna pruriens</name>
    <name type="common">Velvet bean</name>
    <name type="synonym">Dolichos pruriens</name>
    <dbReference type="NCBI Taxonomy" id="157652"/>
    <lineage>
        <taxon>Eukaryota</taxon>
        <taxon>Viridiplantae</taxon>
        <taxon>Streptophyta</taxon>
        <taxon>Embryophyta</taxon>
        <taxon>Tracheophyta</taxon>
        <taxon>Spermatophyta</taxon>
        <taxon>Magnoliopsida</taxon>
        <taxon>eudicotyledons</taxon>
        <taxon>Gunneridae</taxon>
        <taxon>Pentapetalae</taxon>
        <taxon>rosids</taxon>
        <taxon>fabids</taxon>
        <taxon>Fabales</taxon>
        <taxon>Fabaceae</taxon>
        <taxon>Papilionoideae</taxon>
        <taxon>50 kb inversion clade</taxon>
        <taxon>NPAAA clade</taxon>
        <taxon>indigoferoid/millettioid clade</taxon>
        <taxon>Phaseoleae</taxon>
        <taxon>Mucuna</taxon>
    </lineage>
</organism>
<comment type="caution">
    <text evidence="1">The sequence shown here is derived from an EMBL/GenBank/DDBJ whole genome shotgun (WGS) entry which is preliminary data.</text>
</comment>
<name>A0A371G0E8_MUCPR</name>
<dbReference type="OrthoDB" id="2919534at2759"/>
<accession>A0A371G0E8</accession>
<keyword evidence="2" id="KW-1185">Reference proteome</keyword>
<proteinExistence type="predicted"/>